<evidence type="ECO:0000256" key="12">
    <source>
        <dbReference type="SAM" id="MobiDB-lite"/>
    </source>
</evidence>
<dbReference type="OrthoDB" id="5915660at2759"/>
<dbReference type="PANTHER" id="PTHR11447">
    <property type="entry name" value="CELLULAR TUMOR ANTIGEN P53"/>
    <property type="match status" value="1"/>
</dbReference>
<sequence length="749" mass="85245">MDSIGSVEPPRPFSPSMYEVNNWSNEATEVPGDAPLEPLGTPSRDLAEIEPYQEPFENLLDLKPRPPSVPPICIKPHSFNSVPGNFGYSFTINEGGHGTKIVKFPDIILNIRTTLVFTGLEYRDIPVKRCNHHTLDENAESQHVIMCDEKAVYEERNGHLSVLVHNVFAGKKKHEFAGKKEHEIPYYFACWNSCFKPRSKGESLRIVCTLEDDRFFFGGGNYEKKFERQPSRTASFPDCAFKSLPSLSPELWTPPTPSTDKEQQFCWYHGAAHGNAEAQHVIMCDEKAEKVVYEEMNGHLSVLVHNVFAGKKEHEFAEKKEHEILYYFACWNSCFKPRSKGESLRIVCTLADDRGNVWGRDSRAVSVCAAPQRDVNRKRVRNTMGVPLSSPATKQTKAPSSETPASQQLPGFGTSDEPLTWFKTSFGISQPVNEENILTGELCVDPKFSTNDDFYDVNGNAEGQHVIMCDEKAQTVVYEEMNGHLSVLVHNVFAGKKEHEFAGKKEHEIPYYFACWNSCFKPRSKGESLRIVCTLEDDRGNVLGRDSRAVSVCAAPQRDVNRKRIRGFGASDEPVTSFKTSFGTSQPLDSNVKHPERDLYRDISEQDMAKSWDKKKYLRVRTLVMFEDFPEEPGQRCLKHQFESHPYRKHMLLVPMGGTEVYETYQADRPSVVVPFKCTEDDLVCRVRYRFVCRGACFLPPARARLRYSYQNKQIVGRASVEVRVCAAPKRDAISDVNRPTKRRYQKRK</sequence>
<evidence type="ECO:0000256" key="10">
    <source>
        <dbReference type="ARBA" id="ARBA00023242"/>
    </source>
</evidence>
<dbReference type="InterPro" id="IPR012346">
    <property type="entry name" value="p53/RUNT-type_TF_DNA-bd_sf"/>
</dbReference>
<dbReference type="AlphaFoldDB" id="A0A7R8ZP53"/>
<keyword evidence="8" id="KW-0010">Activator</keyword>
<dbReference type="Gene3D" id="2.60.40.720">
    <property type="match status" value="4"/>
</dbReference>
<dbReference type="InterPro" id="IPR008967">
    <property type="entry name" value="p53-like_TF_DNA-bd_sf"/>
</dbReference>
<comment type="subcellular location">
    <subcellularLocation>
        <location evidence="1">Nucleus</location>
    </subcellularLocation>
</comment>
<dbReference type="SUPFAM" id="SSF49417">
    <property type="entry name" value="p53-like transcription factors"/>
    <property type="match status" value="4"/>
</dbReference>
<evidence type="ECO:0000256" key="7">
    <source>
        <dbReference type="ARBA" id="ARBA00023125"/>
    </source>
</evidence>
<keyword evidence="9" id="KW-0804">Transcription</keyword>
<feature type="compositionally biased region" description="Polar residues" evidence="12">
    <location>
        <begin position="390"/>
        <end position="409"/>
    </location>
</feature>
<evidence type="ECO:0000256" key="4">
    <source>
        <dbReference type="ARBA" id="ARBA00022723"/>
    </source>
</evidence>
<dbReference type="GO" id="GO:0046872">
    <property type="term" value="F:metal ion binding"/>
    <property type="evidence" value="ECO:0007669"/>
    <property type="project" value="UniProtKB-KW"/>
</dbReference>
<evidence type="ECO:0000256" key="1">
    <source>
        <dbReference type="ARBA" id="ARBA00004123"/>
    </source>
</evidence>
<feature type="domain" description="p53 DNA-binding" evidence="13">
    <location>
        <begin position="109"/>
        <end position="213"/>
    </location>
</feature>
<name>A0A7R8ZP53_9CRUS</name>
<evidence type="ECO:0000256" key="3">
    <source>
        <dbReference type="ARBA" id="ARBA00022703"/>
    </source>
</evidence>
<dbReference type="InterPro" id="IPR011615">
    <property type="entry name" value="p53_DNA-bd"/>
</dbReference>
<keyword evidence="5 11" id="KW-0862">Zinc</keyword>
<evidence type="ECO:0000256" key="6">
    <source>
        <dbReference type="ARBA" id="ARBA00023015"/>
    </source>
</evidence>
<keyword evidence="4 11" id="KW-0479">Metal-binding</keyword>
<evidence type="ECO:0000313" key="14">
    <source>
        <dbReference type="EMBL" id="CAD7231155.1"/>
    </source>
</evidence>
<dbReference type="Pfam" id="PF00870">
    <property type="entry name" value="P53"/>
    <property type="match status" value="4"/>
</dbReference>
<feature type="binding site" evidence="11">
    <location>
        <position position="519"/>
    </location>
    <ligand>
        <name>Zn(2+)</name>
        <dbReference type="ChEBI" id="CHEBI:29105"/>
    </ligand>
</feature>
<reference evidence="14" key="1">
    <citation type="submission" date="2020-11" db="EMBL/GenBank/DDBJ databases">
        <authorList>
            <person name="Tran Van P."/>
        </authorList>
    </citation>
    <scope>NUCLEOTIDE SEQUENCE</scope>
</reference>
<feature type="binding site" evidence="11">
    <location>
        <position position="515"/>
    </location>
    <ligand>
        <name>Zn(2+)</name>
        <dbReference type="ChEBI" id="CHEBI:29105"/>
    </ligand>
</feature>
<dbReference type="GO" id="GO:0005634">
    <property type="term" value="C:nucleus"/>
    <property type="evidence" value="ECO:0007669"/>
    <property type="project" value="UniProtKB-SubCell"/>
</dbReference>
<organism evidence="14">
    <name type="scientific">Cyprideis torosa</name>
    <dbReference type="NCBI Taxonomy" id="163714"/>
    <lineage>
        <taxon>Eukaryota</taxon>
        <taxon>Metazoa</taxon>
        <taxon>Ecdysozoa</taxon>
        <taxon>Arthropoda</taxon>
        <taxon>Crustacea</taxon>
        <taxon>Oligostraca</taxon>
        <taxon>Ostracoda</taxon>
        <taxon>Podocopa</taxon>
        <taxon>Podocopida</taxon>
        <taxon>Cytherocopina</taxon>
        <taxon>Cytheroidea</taxon>
        <taxon>Cytherideidae</taxon>
        <taxon>Cyprideis</taxon>
    </lineage>
</organism>
<dbReference type="GO" id="GO:0006915">
    <property type="term" value="P:apoptotic process"/>
    <property type="evidence" value="ECO:0007669"/>
    <property type="project" value="UniProtKB-KW"/>
</dbReference>
<feature type="region of interest" description="Disordered" evidence="12">
    <location>
        <begin position="384"/>
        <end position="413"/>
    </location>
</feature>
<gene>
    <name evidence="14" type="ORF">CTOB1V02_LOCUS9009</name>
</gene>
<dbReference type="PANTHER" id="PTHR11447:SF16">
    <property type="entry name" value="P53 PROTEIN LONG FORM VARIANT 1"/>
    <property type="match status" value="1"/>
</dbReference>
<evidence type="ECO:0000256" key="5">
    <source>
        <dbReference type="ARBA" id="ARBA00022833"/>
    </source>
</evidence>
<dbReference type="InterPro" id="IPR002117">
    <property type="entry name" value="p53_tumour_suppressor"/>
</dbReference>
<keyword evidence="10" id="KW-0539">Nucleus</keyword>
<keyword evidence="3" id="KW-0053">Apoptosis</keyword>
<dbReference type="EMBL" id="OB663227">
    <property type="protein sequence ID" value="CAD7231155.1"/>
    <property type="molecule type" value="Genomic_DNA"/>
</dbReference>
<feature type="domain" description="p53 DNA-binding" evidence="13">
    <location>
        <begin position="266"/>
        <end position="378"/>
    </location>
</feature>
<evidence type="ECO:0000259" key="13">
    <source>
        <dbReference type="Pfam" id="PF00870"/>
    </source>
</evidence>
<dbReference type="GO" id="GO:0000978">
    <property type="term" value="F:RNA polymerase II cis-regulatory region sequence-specific DNA binding"/>
    <property type="evidence" value="ECO:0007669"/>
    <property type="project" value="TreeGrafter"/>
</dbReference>
<keyword evidence="6" id="KW-0805">Transcription regulation</keyword>
<evidence type="ECO:0000256" key="2">
    <source>
        <dbReference type="ARBA" id="ARBA00006167"/>
    </source>
</evidence>
<comment type="similarity">
    <text evidence="2">Belongs to the p53 family.</text>
</comment>
<evidence type="ECO:0000256" key="11">
    <source>
        <dbReference type="PIRSR" id="PIRSR602117-1"/>
    </source>
</evidence>
<feature type="domain" description="p53 DNA-binding" evidence="13">
    <location>
        <begin position="461"/>
        <end position="562"/>
    </location>
</feature>
<accession>A0A7R8ZP53</accession>
<feature type="domain" description="p53 DNA-binding" evidence="13">
    <location>
        <begin position="613"/>
        <end position="735"/>
    </location>
</feature>
<proteinExistence type="inferred from homology"/>
<protein>
    <recommendedName>
        <fullName evidence="13">p53 DNA-binding domain-containing protein</fullName>
    </recommendedName>
</protein>
<dbReference type="GO" id="GO:0000981">
    <property type="term" value="F:DNA-binding transcription factor activity, RNA polymerase II-specific"/>
    <property type="evidence" value="ECO:0007669"/>
    <property type="project" value="TreeGrafter"/>
</dbReference>
<feature type="region of interest" description="Disordered" evidence="12">
    <location>
        <begin position="1"/>
        <end position="43"/>
    </location>
</feature>
<comment type="cofactor">
    <cofactor evidence="11">
        <name>Zn(2+)</name>
        <dbReference type="ChEBI" id="CHEBI:29105"/>
    </cofactor>
    <text evidence="11">Binds 1 zinc ion per subunit.</text>
</comment>
<evidence type="ECO:0000256" key="8">
    <source>
        <dbReference type="ARBA" id="ARBA00023159"/>
    </source>
</evidence>
<evidence type="ECO:0000256" key="9">
    <source>
        <dbReference type="ARBA" id="ARBA00023163"/>
    </source>
</evidence>
<keyword evidence="7" id="KW-0238">DNA-binding</keyword>